<reference evidence="2 3" key="1">
    <citation type="submission" date="2019-05" db="EMBL/GenBank/DDBJ databases">
        <title>Another draft genome of Portunus trituberculatus and its Hox gene families provides insights of decapod evolution.</title>
        <authorList>
            <person name="Jeong J.-H."/>
            <person name="Song I."/>
            <person name="Kim S."/>
            <person name="Choi T."/>
            <person name="Kim D."/>
            <person name="Ryu S."/>
            <person name="Kim W."/>
        </authorList>
    </citation>
    <scope>NUCLEOTIDE SEQUENCE [LARGE SCALE GENOMIC DNA]</scope>
    <source>
        <tissue evidence="2">Muscle</tissue>
    </source>
</reference>
<feature type="region of interest" description="Disordered" evidence="1">
    <location>
        <begin position="1"/>
        <end position="20"/>
    </location>
</feature>
<dbReference type="Proteomes" id="UP000324222">
    <property type="component" value="Unassembled WGS sequence"/>
</dbReference>
<comment type="caution">
    <text evidence="2">The sequence shown here is derived from an EMBL/GenBank/DDBJ whole genome shotgun (WGS) entry which is preliminary data.</text>
</comment>
<accession>A0A5B7CUE9</accession>
<gene>
    <name evidence="2" type="ORF">E2C01_005443</name>
</gene>
<dbReference type="AlphaFoldDB" id="A0A5B7CUE9"/>
<evidence type="ECO:0000313" key="3">
    <source>
        <dbReference type="Proteomes" id="UP000324222"/>
    </source>
</evidence>
<dbReference type="EMBL" id="VSRR010000233">
    <property type="protein sequence ID" value="MPC12738.1"/>
    <property type="molecule type" value="Genomic_DNA"/>
</dbReference>
<evidence type="ECO:0000313" key="2">
    <source>
        <dbReference type="EMBL" id="MPC12738.1"/>
    </source>
</evidence>
<evidence type="ECO:0000256" key="1">
    <source>
        <dbReference type="SAM" id="MobiDB-lite"/>
    </source>
</evidence>
<organism evidence="2 3">
    <name type="scientific">Portunus trituberculatus</name>
    <name type="common">Swimming crab</name>
    <name type="synonym">Neptunus trituberculatus</name>
    <dbReference type="NCBI Taxonomy" id="210409"/>
    <lineage>
        <taxon>Eukaryota</taxon>
        <taxon>Metazoa</taxon>
        <taxon>Ecdysozoa</taxon>
        <taxon>Arthropoda</taxon>
        <taxon>Crustacea</taxon>
        <taxon>Multicrustacea</taxon>
        <taxon>Malacostraca</taxon>
        <taxon>Eumalacostraca</taxon>
        <taxon>Eucarida</taxon>
        <taxon>Decapoda</taxon>
        <taxon>Pleocyemata</taxon>
        <taxon>Brachyura</taxon>
        <taxon>Eubrachyura</taxon>
        <taxon>Portunoidea</taxon>
        <taxon>Portunidae</taxon>
        <taxon>Portuninae</taxon>
        <taxon>Portunus</taxon>
    </lineage>
</organism>
<proteinExistence type="predicted"/>
<sequence>MSRPGFSPFEALSVSSSDTSALNDGWCVHMCIMYLPSCSFTGPGLYARVAPSPYLHLSYFSLKLCTLIADTTSSLKLFQ</sequence>
<protein>
    <submittedName>
        <fullName evidence="2">Uncharacterized protein</fullName>
    </submittedName>
</protein>
<keyword evidence="3" id="KW-1185">Reference proteome</keyword>
<name>A0A5B7CUE9_PORTR</name>